<comment type="caution">
    <text evidence="1">The sequence shown here is derived from an EMBL/GenBank/DDBJ whole genome shotgun (WGS) entry which is preliminary data.</text>
</comment>
<sequence>MPFPGKPISREQISTFITEGQEKTGIEFSELEKEITNKVLDELPESFNTGSLTKFCRNKVDTILAGYQENPDIITKSDVIRNYVQKEIIFYLYNEKFLEIAEAIENEKPREVNPQWIRDRFPSVSLLIRRALRDSDGNVDWSFIADKLKIKDIFTYQEKKFRDNNEAIVELKQLLGKKNPETFSPRWIEGEEDSLYSFLKTHFLDSDGNTDWPVIIETLDPEWRDKWTYKETERGRLLPDVIEKIIIVLREREPKTFGPNWLAIECNREYTFFKDHVRSADGQIGWEILVDSLPIELRNKWLASEKDRDWDYQSAIEQLRIILEAEKPETFNSTWIKSVDKGLYLYLLRNIRTEEAIDWSKIIGSLPQEWQTRWRVRWRDGVKIGREKKFSFEQAIDELKKLIQEKNPAIITSGFIGQNNPSLLSYFIRYVKDEDGEVDWRVVVSQLDIESQSKCRFPKKIKHYRPKNEYSNQGEVDKVINFHRDKLYTFFGIIGNEDYWHRDEICSELIRLVKSGNILAKEKLIDYLSILVTHWTENDEKLKPFAIHSDLLEKRIERCIYFYEDSDVPFLEYLYKSLKLEAMGLQRVNYISLNEEYKDTGETMDSRIIIP</sequence>
<gene>
    <name evidence="1" type="ORF">COT27_01400</name>
</gene>
<reference evidence="2" key="1">
    <citation type="submission" date="2017-09" db="EMBL/GenBank/DDBJ databases">
        <title>Depth-based differentiation of microbial function through sediment-hosted aquifers and enrichment of novel symbionts in the deep terrestrial subsurface.</title>
        <authorList>
            <person name="Probst A.J."/>
            <person name="Ladd B."/>
            <person name="Jarett J.K."/>
            <person name="Geller-Mcgrath D.E."/>
            <person name="Sieber C.M.K."/>
            <person name="Emerson J.B."/>
            <person name="Anantharaman K."/>
            <person name="Thomas B.C."/>
            <person name="Malmstrom R."/>
            <person name="Stieglmeier M."/>
            <person name="Klingl A."/>
            <person name="Woyke T."/>
            <person name="Ryan C.M."/>
            <person name="Banfield J.F."/>
        </authorList>
    </citation>
    <scope>NUCLEOTIDE SEQUENCE [LARGE SCALE GENOMIC DNA]</scope>
</reference>
<protein>
    <submittedName>
        <fullName evidence="1">Uncharacterized protein</fullName>
    </submittedName>
</protein>
<name>A0A2M6XT07_9BACT</name>
<dbReference type="EMBL" id="PEXX01000026">
    <property type="protein sequence ID" value="PIU10767.1"/>
    <property type="molecule type" value="Genomic_DNA"/>
</dbReference>
<evidence type="ECO:0000313" key="1">
    <source>
        <dbReference type="EMBL" id="PIU10767.1"/>
    </source>
</evidence>
<dbReference type="AlphaFoldDB" id="A0A2M6XT07"/>
<evidence type="ECO:0000313" key="2">
    <source>
        <dbReference type="Proteomes" id="UP000230586"/>
    </source>
</evidence>
<organism evidence="1 2">
    <name type="scientific">Candidatus Kuenenbacteria bacterium CG08_land_8_20_14_0_20_37_23</name>
    <dbReference type="NCBI Taxonomy" id="1974617"/>
    <lineage>
        <taxon>Bacteria</taxon>
        <taxon>Candidatus Kueneniibacteriota</taxon>
    </lineage>
</organism>
<dbReference type="Proteomes" id="UP000230586">
    <property type="component" value="Unassembled WGS sequence"/>
</dbReference>
<proteinExistence type="predicted"/>
<accession>A0A2M6XT07</accession>